<dbReference type="InterPro" id="IPR036300">
    <property type="entry name" value="MIR_dom_sf"/>
</dbReference>
<dbReference type="Proteomes" id="UP000265703">
    <property type="component" value="Unassembled WGS sequence"/>
</dbReference>
<dbReference type="SUPFAM" id="SSF82109">
    <property type="entry name" value="MIR domain"/>
    <property type="match status" value="1"/>
</dbReference>
<dbReference type="Gene3D" id="2.80.10.50">
    <property type="match status" value="1"/>
</dbReference>
<evidence type="ECO:0000259" key="2">
    <source>
        <dbReference type="PROSITE" id="PS50919"/>
    </source>
</evidence>
<dbReference type="EMBL" id="QKYT01000258">
    <property type="protein sequence ID" value="RIA88542.1"/>
    <property type="molecule type" value="Genomic_DNA"/>
</dbReference>
<dbReference type="SMART" id="SM00472">
    <property type="entry name" value="MIR"/>
    <property type="match status" value="2"/>
</dbReference>
<dbReference type="OrthoDB" id="5588846at2759"/>
<evidence type="ECO:0000313" key="3">
    <source>
        <dbReference type="EMBL" id="RIA88542.1"/>
    </source>
</evidence>
<dbReference type="InterPro" id="IPR016093">
    <property type="entry name" value="MIR_motif"/>
</dbReference>
<keyword evidence="1" id="KW-0677">Repeat</keyword>
<gene>
    <name evidence="3" type="ORF">C1645_877314</name>
</gene>
<dbReference type="CDD" id="cd23263">
    <property type="entry name" value="beta-trefoil_MIR"/>
    <property type="match status" value="1"/>
</dbReference>
<sequence>MGFPKYDGNIHPDEWINDIQKYFELKQISNNDNYHLKTAISFIKPNISLPDGIDSFEKLRNELKNDISFTVFKNTNKRKLQSLRYNRDEKENINSINELIKIFEDVITDEPNFIRDGDIVTLKHVATGKYLTSIDNLCYTERQLVFAGNLEFYPNSLWKVEYKNSYNTNITNYYTFKLQHIKSNNFKYLTLGNNPPRVRCYIGGGNSSDWILNCSILKNHQGYLTSGDNIKLYNNQKHEFLRSHDIQFTIGNDTFQEVVCHKERLGGNDEWCIELMRKRMT</sequence>
<feature type="domain" description="MIR" evidence="2">
    <location>
        <begin position="111"/>
        <end position="163"/>
    </location>
</feature>
<keyword evidence="4" id="KW-1185">Reference proteome</keyword>
<dbReference type="PROSITE" id="PS50919">
    <property type="entry name" value="MIR"/>
    <property type="match status" value="2"/>
</dbReference>
<reference evidence="3 4" key="1">
    <citation type="submission" date="2018-06" db="EMBL/GenBank/DDBJ databases">
        <title>Comparative genomics reveals the genomic features of Rhizophagus irregularis, R. cerebriforme, R. diaphanum and Gigaspora rosea, and their symbiotic lifestyle signature.</title>
        <authorList>
            <person name="Morin E."/>
            <person name="San Clemente H."/>
            <person name="Chen E.C.H."/>
            <person name="De La Providencia I."/>
            <person name="Hainaut M."/>
            <person name="Kuo A."/>
            <person name="Kohler A."/>
            <person name="Murat C."/>
            <person name="Tang N."/>
            <person name="Roy S."/>
            <person name="Loubradou J."/>
            <person name="Henrissat B."/>
            <person name="Grigoriev I.V."/>
            <person name="Corradi N."/>
            <person name="Roux C."/>
            <person name="Martin F.M."/>
        </authorList>
    </citation>
    <scope>NUCLEOTIDE SEQUENCE [LARGE SCALE GENOMIC DNA]</scope>
    <source>
        <strain evidence="3 4">DAOM 227022</strain>
    </source>
</reference>
<organism evidence="3 4">
    <name type="scientific">Glomus cerebriforme</name>
    <dbReference type="NCBI Taxonomy" id="658196"/>
    <lineage>
        <taxon>Eukaryota</taxon>
        <taxon>Fungi</taxon>
        <taxon>Fungi incertae sedis</taxon>
        <taxon>Mucoromycota</taxon>
        <taxon>Glomeromycotina</taxon>
        <taxon>Glomeromycetes</taxon>
        <taxon>Glomerales</taxon>
        <taxon>Glomeraceae</taxon>
        <taxon>Glomus</taxon>
    </lineage>
</organism>
<accession>A0A397SS61</accession>
<protein>
    <recommendedName>
        <fullName evidence="2">MIR domain-containing protein</fullName>
    </recommendedName>
</protein>
<evidence type="ECO:0000256" key="1">
    <source>
        <dbReference type="ARBA" id="ARBA00022737"/>
    </source>
</evidence>
<evidence type="ECO:0000313" key="4">
    <source>
        <dbReference type="Proteomes" id="UP000265703"/>
    </source>
</evidence>
<comment type="caution">
    <text evidence="3">The sequence shown here is derived from an EMBL/GenBank/DDBJ whole genome shotgun (WGS) entry which is preliminary data.</text>
</comment>
<dbReference type="AlphaFoldDB" id="A0A397SS61"/>
<proteinExistence type="predicted"/>
<name>A0A397SS61_9GLOM</name>
<feature type="domain" description="MIR" evidence="2">
    <location>
        <begin position="221"/>
        <end position="276"/>
    </location>
</feature>